<dbReference type="Pfam" id="PF00999">
    <property type="entry name" value="Na_H_Exchanger"/>
    <property type="match status" value="1"/>
</dbReference>
<evidence type="ECO:0000256" key="9">
    <source>
        <dbReference type="SAM" id="Phobius"/>
    </source>
</evidence>
<dbReference type="Proteomes" id="UP000076925">
    <property type="component" value="Unassembled WGS sequence"/>
</dbReference>
<feature type="transmembrane region" description="Helical" evidence="9">
    <location>
        <begin position="191"/>
        <end position="212"/>
    </location>
</feature>
<keyword evidence="5 9" id="KW-0812">Transmembrane</keyword>
<dbReference type="RefSeq" id="WP_017740549.1">
    <property type="nucleotide sequence ID" value="NZ_KQ976354.1"/>
</dbReference>
<comment type="subcellular location">
    <subcellularLocation>
        <location evidence="1">Membrane</location>
        <topology evidence="1">Multi-pass membrane protein</topology>
    </subcellularLocation>
</comment>
<dbReference type="GO" id="GO:1902600">
    <property type="term" value="P:proton transmembrane transport"/>
    <property type="evidence" value="ECO:0007669"/>
    <property type="project" value="InterPro"/>
</dbReference>
<gene>
    <name evidence="12" type="ORF">WA1_30455</name>
</gene>
<dbReference type="InterPro" id="IPR038770">
    <property type="entry name" value="Na+/solute_symporter_sf"/>
</dbReference>
<feature type="transmembrane region" description="Helical" evidence="9">
    <location>
        <begin position="131"/>
        <end position="150"/>
    </location>
</feature>
<feature type="transmembrane region" description="Helical" evidence="9">
    <location>
        <begin position="376"/>
        <end position="397"/>
    </location>
</feature>
<feature type="transmembrane region" description="Helical" evidence="9">
    <location>
        <begin position="46"/>
        <end position="65"/>
    </location>
</feature>
<feature type="transmembrane region" description="Helical" evidence="9">
    <location>
        <begin position="233"/>
        <end position="266"/>
    </location>
</feature>
<dbReference type="Pfam" id="PF00582">
    <property type="entry name" value="Usp"/>
    <property type="match status" value="2"/>
</dbReference>
<keyword evidence="7" id="KW-0406">Ion transport</keyword>
<feature type="transmembrane region" description="Helical" evidence="9">
    <location>
        <begin position="103"/>
        <end position="125"/>
    </location>
</feature>
<dbReference type="Gene3D" id="1.20.1530.20">
    <property type="match status" value="1"/>
</dbReference>
<feature type="transmembrane region" description="Helical" evidence="9">
    <location>
        <begin position="310"/>
        <end position="331"/>
    </location>
</feature>
<dbReference type="PANTHER" id="PTHR43562">
    <property type="entry name" value="NAPA-TYPE SODIUM/HYDROGEN ANTIPORTER"/>
    <property type="match status" value="1"/>
</dbReference>
<evidence type="ECO:0000256" key="2">
    <source>
        <dbReference type="ARBA" id="ARBA00005551"/>
    </source>
</evidence>
<evidence type="ECO:0000256" key="5">
    <source>
        <dbReference type="ARBA" id="ARBA00022692"/>
    </source>
</evidence>
<dbReference type="OrthoDB" id="9793589at2"/>
<dbReference type="GO" id="GO:0016020">
    <property type="term" value="C:membrane"/>
    <property type="evidence" value="ECO:0007669"/>
    <property type="project" value="UniProtKB-SubCell"/>
</dbReference>
<evidence type="ECO:0000313" key="13">
    <source>
        <dbReference type="Proteomes" id="UP000076925"/>
    </source>
</evidence>
<dbReference type="EMBL" id="ANNX02000033">
    <property type="protein sequence ID" value="KYC39662.1"/>
    <property type="molecule type" value="Genomic_DNA"/>
</dbReference>
<dbReference type="InterPro" id="IPR006153">
    <property type="entry name" value="Cation/H_exchanger_TM"/>
</dbReference>
<keyword evidence="3" id="KW-0813">Transport</keyword>
<evidence type="ECO:0000256" key="3">
    <source>
        <dbReference type="ARBA" id="ARBA00022448"/>
    </source>
</evidence>
<dbReference type="InterPro" id="IPR006016">
    <property type="entry name" value="UspA"/>
</dbReference>
<feature type="transmembrane region" description="Helical" evidence="9">
    <location>
        <begin position="343"/>
        <end position="364"/>
    </location>
</feature>
<evidence type="ECO:0000256" key="6">
    <source>
        <dbReference type="ARBA" id="ARBA00022989"/>
    </source>
</evidence>
<feature type="transmembrane region" description="Helical" evidence="9">
    <location>
        <begin position="278"/>
        <end position="298"/>
    </location>
</feature>
<feature type="transmembrane region" description="Helical" evidence="9">
    <location>
        <begin position="22"/>
        <end position="39"/>
    </location>
</feature>
<evidence type="ECO:0000313" key="12">
    <source>
        <dbReference type="EMBL" id="KYC39662.1"/>
    </source>
</evidence>
<comment type="similarity">
    <text evidence="2">Belongs to the monovalent cation:proton antiporter 2 (CPA2) transporter (TC 2.A.37) family.</text>
</comment>
<feature type="transmembrane region" description="Helical" evidence="9">
    <location>
        <begin position="162"/>
        <end position="185"/>
    </location>
</feature>
<keyword evidence="6 9" id="KW-1133">Transmembrane helix</keyword>
<protein>
    <submittedName>
        <fullName evidence="12">Sodium:proton antiporter</fullName>
    </submittedName>
</protein>
<dbReference type="STRING" id="128403.WA1_30455"/>
<dbReference type="PANTHER" id="PTHR43562:SF4">
    <property type="entry name" value="NA(+)_H(+) ANTIPORTER NHAS5"/>
    <property type="match status" value="1"/>
</dbReference>
<dbReference type="AlphaFoldDB" id="A0A139X4W7"/>
<comment type="caution">
    <text evidence="12">The sequence shown here is derived from an EMBL/GenBank/DDBJ whole genome shotgun (WGS) entry which is preliminary data.</text>
</comment>
<evidence type="ECO:0000256" key="7">
    <source>
        <dbReference type="ARBA" id="ARBA00023065"/>
    </source>
</evidence>
<reference evidence="12 13" key="1">
    <citation type="journal article" date="2013" name="Genome Biol. Evol.">
        <title>Genomes of Stigonematalean cyanobacteria (subsection V) and the evolution of oxygenic photosynthesis from prokaryotes to plastids.</title>
        <authorList>
            <person name="Dagan T."/>
            <person name="Roettger M."/>
            <person name="Stucken K."/>
            <person name="Landan G."/>
            <person name="Koch R."/>
            <person name="Major P."/>
            <person name="Gould S.B."/>
            <person name="Goremykin V.V."/>
            <person name="Rippka R."/>
            <person name="Tandeau de Marsac N."/>
            <person name="Gugger M."/>
            <person name="Lockhart P.J."/>
            <person name="Allen J.F."/>
            <person name="Brune I."/>
            <person name="Maus I."/>
            <person name="Puhler A."/>
            <person name="Martin W.F."/>
        </authorList>
    </citation>
    <scope>NUCLEOTIDE SEQUENCE [LARGE SCALE GENOMIC DNA]</scope>
    <source>
        <strain evidence="12 13">PCC 7110</strain>
    </source>
</reference>
<evidence type="ECO:0000256" key="8">
    <source>
        <dbReference type="ARBA" id="ARBA00023136"/>
    </source>
</evidence>
<organism evidence="12 13">
    <name type="scientific">Scytonema hofmannii PCC 7110</name>
    <dbReference type="NCBI Taxonomy" id="128403"/>
    <lineage>
        <taxon>Bacteria</taxon>
        <taxon>Bacillati</taxon>
        <taxon>Cyanobacteriota</taxon>
        <taxon>Cyanophyceae</taxon>
        <taxon>Nostocales</taxon>
        <taxon>Scytonemataceae</taxon>
        <taxon>Scytonema</taxon>
    </lineage>
</organism>
<keyword evidence="4" id="KW-0050">Antiport</keyword>
<feature type="domain" description="UspA" evidence="10">
    <location>
        <begin position="564"/>
        <end position="688"/>
    </location>
</feature>
<feature type="domain" description="Cation/H+ exchanger transmembrane" evidence="11">
    <location>
        <begin position="30"/>
        <end position="393"/>
    </location>
</feature>
<dbReference type="SUPFAM" id="SSF52402">
    <property type="entry name" value="Adenine nucleotide alpha hydrolases-like"/>
    <property type="match status" value="2"/>
</dbReference>
<feature type="domain" description="UspA" evidence="10">
    <location>
        <begin position="425"/>
        <end position="556"/>
    </location>
</feature>
<feature type="transmembrane region" description="Helical" evidence="9">
    <location>
        <begin position="71"/>
        <end position="91"/>
    </location>
</feature>
<evidence type="ECO:0000256" key="4">
    <source>
        <dbReference type="ARBA" id="ARBA00022449"/>
    </source>
</evidence>
<evidence type="ECO:0000256" key="1">
    <source>
        <dbReference type="ARBA" id="ARBA00004141"/>
    </source>
</evidence>
<evidence type="ECO:0000259" key="10">
    <source>
        <dbReference type="Pfam" id="PF00582"/>
    </source>
</evidence>
<dbReference type="Gene3D" id="3.40.50.12370">
    <property type="match status" value="1"/>
</dbReference>
<keyword evidence="8 9" id="KW-0472">Membrane</keyword>
<evidence type="ECO:0000259" key="11">
    <source>
        <dbReference type="Pfam" id="PF00999"/>
    </source>
</evidence>
<sequence length="716" mass="77542">MELMSQVLALEPSVQVLSKEPIVPIAILLVVILVVPILFERLRLPGLVGLLLAGLVLGSNGFDVLSKDSVLVNLLSDIGLVYLMFVAGLQVDIQQFCRVKNRSFGFGFFTFIVPLLVGTAIGRIFNFDWNAAILIGSLLASHTLVAYPMIARLGVVNNEAVAVTIGATILTDIGALVILAISLVVHKSEQFSYNALVGLISSLIVYSIVVLVGFDWVGKEFFRRSGDEEGNQFLFVLLSVFVTSVGAQIIGIDKIFGAFLAGLAVNETVGEGPAKDKVLFVGNVFFIPIFFVNLGLLMDLPSLATTFKTLLLTVLIVVGLITSKFIAAFLAKVTYRYTWQEVFAMWSLSIPQVGTTLAAGLVGYQAKLLNIQTLNSIIILMLVTSILGPLITSRAAVGLTSPPCKEHQAIAPPYQKPEERDNQYTIIVPVYNPQTQQHLIEMAGLLARQTNGRIIPLAIATAFAHMDSPQLEASVERSQRLLAKATALSKVLGVEAQPLMRIDDAFAQGISRASREQKASLIVMGWGKRTGLKARLFGNVIDNVLWSSHCPVAVTRLVDSPSKIQRILVPLENLTSPSLQSVQFAQILAEANQAQVTLLNVCERRTSSNKIAWRRSQLSLTVSKLGTPNPPEIQIIAHENTAQAILQAARLFDLVVLPFIRNRTSPDRLAISDVTTQLANQLTCSIVMLGEPQRIQTAVVPAGVPTTTAAMSEGIV</sequence>
<accession>A0A139X4W7</accession>
<keyword evidence="13" id="KW-1185">Reference proteome</keyword>
<proteinExistence type="inferred from homology"/>
<dbReference type="GO" id="GO:0015297">
    <property type="term" value="F:antiporter activity"/>
    <property type="evidence" value="ECO:0007669"/>
    <property type="project" value="UniProtKB-KW"/>
</dbReference>
<name>A0A139X4W7_9CYAN</name>